<keyword evidence="3" id="KW-1185">Reference proteome</keyword>
<evidence type="ECO:0000313" key="2">
    <source>
        <dbReference type="EMBL" id="GIY68674.1"/>
    </source>
</evidence>
<dbReference type="AlphaFoldDB" id="A0AAV4VGA1"/>
<comment type="caution">
    <text evidence="2">The sequence shown here is derived from an EMBL/GenBank/DDBJ whole genome shotgun (WGS) entry which is preliminary data.</text>
</comment>
<feature type="region of interest" description="Disordered" evidence="1">
    <location>
        <begin position="22"/>
        <end position="53"/>
    </location>
</feature>
<reference evidence="2 3" key="1">
    <citation type="submission" date="2021-06" db="EMBL/GenBank/DDBJ databases">
        <title>Caerostris darwini draft genome.</title>
        <authorList>
            <person name="Kono N."/>
            <person name="Arakawa K."/>
        </authorList>
    </citation>
    <scope>NUCLEOTIDE SEQUENCE [LARGE SCALE GENOMIC DNA]</scope>
</reference>
<feature type="compositionally biased region" description="Low complexity" evidence="1">
    <location>
        <begin position="39"/>
        <end position="53"/>
    </location>
</feature>
<dbReference type="Proteomes" id="UP001054837">
    <property type="component" value="Unassembled WGS sequence"/>
</dbReference>
<evidence type="ECO:0000256" key="1">
    <source>
        <dbReference type="SAM" id="MobiDB-lite"/>
    </source>
</evidence>
<evidence type="ECO:0000313" key="3">
    <source>
        <dbReference type="Proteomes" id="UP001054837"/>
    </source>
</evidence>
<sequence>MASRQISFSLRAMRPLHAMLSSHDSSDLSSSGQYSNLESPHSSSPKAKASRSSSSLCVTPEKFILSSSHPEFILSSSHPEFILSSYHPEFILSSYRPEFVLSS</sequence>
<dbReference type="EMBL" id="BPLQ01012912">
    <property type="protein sequence ID" value="GIY68674.1"/>
    <property type="molecule type" value="Genomic_DNA"/>
</dbReference>
<gene>
    <name evidence="2" type="ORF">CDAR_560001</name>
</gene>
<name>A0AAV4VGA1_9ARAC</name>
<organism evidence="2 3">
    <name type="scientific">Caerostris darwini</name>
    <dbReference type="NCBI Taxonomy" id="1538125"/>
    <lineage>
        <taxon>Eukaryota</taxon>
        <taxon>Metazoa</taxon>
        <taxon>Ecdysozoa</taxon>
        <taxon>Arthropoda</taxon>
        <taxon>Chelicerata</taxon>
        <taxon>Arachnida</taxon>
        <taxon>Araneae</taxon>
        <taxon>Araneomorphae</taxon>
        <taxon>Entelegynae</taxon>
        <taxon>Araneoidea</taxon>
        <taxon>Araneidae</taxon>
        <taxon>Caerostris</taxon>
    </lineage>
</organism>
<accession>A0AAV4VGA1</accession>
<proteinExistence type="predicted"/>
<protein>
    <submittedName>
        <fullName evidence="2">Uncharacterized protein</fullName>
    </submittedName>
</protein>
<feature type="compositionally biased region" description="Low complexity" evidence="1">
    <location>
        <begin position="22"/>
        <end position="31"/>
    </location>
</feature>